<dbReference type="InterPro" id="IPR050813">
    <property type="entry name" value="Sigma-70_Factor"/>
</dbReference>
<dbReference type="Gene3D" id="1.10.10.10">
    <property type="entry name" value="Winged helix-like DNA-binding domain superfamily/Winged helix DNA-binding domain"/>
    <property type="match status" value="1"/>
</dbReference>
<evidence type="ECO:0000259" key="8">
    <source>
        <dbReference type="PROSITE" id="PS00716"/>
    </source>
</evidence>
<dbReference type="SUPFAM" id="SSF88946">
    <property type="entry name" value="Sigma2 domain of RNA polymerase sigma factors"/>
    <property type="match status" value="1"/>
</dbReference>
<dbReference type="InterPro" id="IPR000943">
    <property type="entry name" value="RNA_pol_sigma70"/>
</dbReference>
<name>A0A1M7H424_RUMFL</name>
<dbReference type="AlphaFoldDB" id="A0A1M7H424"/>
<keyword evidence="4 6" id="KW-0238">DNA-binding</keyword>
<dbReference type="OrthoDB" id="9809557at2"/>
<organism evidence="9 10">
    <name type="scientific">Ruminococcus flavefaciens</name>
    <dbReference type="NCBI Taxonomy" id="1265"/>
    <lineage>
        <taxon>Bacteria</taxon>
        <taxon>Bacillati</taxon>
        <taxon>Bacillota</taxon>
        <taxon>Clostridia</taxon>
        <taxon>Eubacteriales</taxon>
        <taxon>Oscillospiraceae</taxon>
        <taxon>Ruminococcus</taxon>
    </lineage>
</organism>
<dbReference type="InterPro" id="IPR007627">
    <property type="entry name" value="RNA_pol_sigma70_r2"/>
</dbReference>
<gene>
    <name evidence="9" type="ORF">SAMN04487860_102115</name>
</gene>
<dbReference type="PROSITE" id="PS00715">
    <property type="entry name" value="SIGMA70_1"/>
    <property type="match status" value="1"/>
</dbReference>
<proteinExistence type="inferred from homology"/>
<feature type="domain" description="RNA polymerase sigma-70" evidence="7">
    <location>
        <begin position="73"/>
        <end position="86"/>
    </location>
</feature>
<reference evidence="9 10" key="1">
    <citation type="submission" date="2016-11" db="EMBL/GenBank/DDBJ databases">
        <authorList>
            <person name="Jaros S."/>
            <person name="Januszkiewicz K."/>
            <person name="Wedrychowicz H."/>
        </authorList>
    </citation>
    <scope>NUCLEOTIDE SEQUENCE [LARGE SCALE GENOMIC DNA]</scope>
    <source>
        <strain evidence="9 10">Y1</strain>
    </source>
</reference>
<evidence type="ECO:0000256" key="2">
    <source>
        <dbReference type="ARBA" id="ARBA00023015"/>
    </source>
</evidence>
<dbReference type="PANTHER" id="PTHR30376:SF3">
    <property type="entry name" value="RNA POLYMERASE SIGMA FACTOR RPOH"/>
    <property type="match status" value="1"/>
</dbReference>
<dbReference type="InterPro" id="IPR007630">
    <property type="entry name" value="RNA_pol_sigma70_r4"/>
</dbReference>
<keyword evidence="3 6" id="KW-0731">Sigma factor</keyword>
<dbReference type="Gene3D" id="1.20.120.1810">
    <property type="match status" value="1"/>
</dbReference>
<dbReference type="PROSITE" id="PS00716">
    <property type="entry name" value="SIGMA70_2"/>
    <property type="match status" value="1"/>
</dbReference>
<keyword evidence="2 6" id="KW-0805">Transcription regulation</keyword>
<dbReference type="PRINTS" id="PR00046">
    <property type="entry name" value="SIGMA70FCT"/>
</dbReference>
<evidence type="ECO:0000259" key="7">
    <source>
        <dbReference type="PROSITE" id="PS00715"/>
    </source>
</evidence>
<comment type="function">
    <text evidence="6">Sigma factors are initiation factors that promote the attachment of RNA polymerase to specific initiation sites and are then released.</text>
</comment>
<evidence type="ECO:0000256" key="6">
    <source>
        <dbReference type="RuleBase" id="RU362124"/>
    </source>
</evidence>
<evidence type="ECO:0000256" key="1">
    <source>
        <dbReference type="ARBA" id="ARBA00007788"/>
    </source>
</evidence>
<dbReference type="InterPro" id="IPR013324">
    <property type="entry name" value="RNA_pol_sigma_r3/r4-like"/>
</dbReference>
<evidence type="ECO:0000313" key="10">
    <source>
        <dbReference type="Proteomes" id="UP000184394"/>
    </source>
</evidence>
<dbReference type="Pfam" id="PF04545">
    <property type="entry name" value="Sigma70_r4"/>
    <property type="match status" value="1"/>
</dbReference>
<dbReference type="PANTHER" id="PTHR30376">
    <property type="entry name" value="SIGMA FACTOR RPOH HEAT SHOCK RELATED"/>
    <property type="match status" value="1"/>
</dbReference>
<comment type="similarity">
    <text evidence="1 6">Belongs to the sigma-70 factor family.</text>
</comment>
<accession>A0A1M7H424</accession>
<feature type="domain" description="RNA polymerase sigma-70" evidence="8">
    <location>
        <begin position="192"/>
        <end position="218"/>
    </location>
</feature>
<dbReference type="NCBIfam" id="TIGR02937">
    <property type="entry name" value="sigma70-ECF"/>
    <property type="match status" value="1"/>
</dbReference>
<dbReference type="NCBIfam" id="NF004471">
    <property type="entry name" value="PRK05803.1"/>
    <property type="match status" value="1"/>
</dbReference>
<evidence type="ECO:0000256" key="4">
    <source>
        <dbReference type="ARBA" id="ARBA00023125"/>
    </source>
</evidence>
<dbReference type="PIRSF" id="PIRSF000770">
    <property type="entry name" value="RNA_pol_sigma-SigE/K"/>
    <property type="match status" value="1"/>
</dbReference>
<dbReference type="GO" id="GO:0003677">
    <property type="term" value="F:DNA binding"/>
    <property type="evidence" value="ECO:0007669"/>
    <property type="project" value="UniProtKB-KW"/>
</dbReference>
<dbReference type="GO" id="GO:0006352">
    <property type="term" value="P:DNA-templated transcription initiation"/>
    <property type="evidence" value="ECO:0007669"/>
    <property type="project" value="InterPro"/>
</dbReference>
<dbReference type="GO" id="GO:0016987">
    <property type="term" value="F:sigma factor activity"/>
    <property type="evidence" value="ECO:0007669"/>
    <property type="project" value="UniProtKB-KW"/>
</dbReference>
<keyword evidence="5 6" id="KW-0804">Transcription</keyword>
<dbReference type="InterPro" id="IPR013325">
    <property type="entry name" value="RNA_pol_sigma_r2"/>
</dbReference>
<evidence type="ECO:0000256" key="5">
    <source>
        <dbReference type="ARBA" id="ARBA00023163"/>
    </source>
</evidence>
<dbReference type="RefSeq" id="WP_072948462.1">
    <property type="nucleotide sequence ID" value="NZ_FRCT01000002.1"/>
</dbReference>
<evidence type="ECO:0000256" key="3">
    <source>
        <dbReference type="ARBA" id="ARBA00023082"/>
    </source>
</evidence>
<dbReference type="InterPro" id="IPR014284">
    <property type="entry name" value="RNA_pol_sigma-70_dom"/>
</dbReference>
<dbReference type="Proteomes" id="UP000184394">
    <property type="component" value="Unassembled WGS sequence"/>
</dbReference>
<dbReference type="SUPFAM" id="SSF88659">
    <property type="entry name" value="Sigma3 and sigma4 domains of RNA polymerase sigma factors"/>
    <property type="match status" value="1"/>
</dbReference>
<dbReference type="Pfam" id="PF04542">
    <property type="entry name" value="Sigma70_r2"/>
    <property type="match status" value="1"/>
</dbReference>
<protein>
    <recommendedName>
        <fullName evidence="6">RNA polymerase sigma factor</fullName>
    </recommendedName>
</protein>
<sequence>MLISLLRSLFFFALHIDNTSVFPKPLSKKEEKEYFDKMSNGDTKARSKLIEHNLRLVAHIVKKYASTSDEQDELISVGTVGLIKAVSTFNYTKGAKFATYASRCIENEILMQFRAAKKSAGDIYINEPVETDKDGNSLTLMDLLDDGIDIHEQVDILIRSRQLYSFLKECLEPREFEIIVYRYGLYGTTPHTQNETAEKLSISRSYVSRLEKKSIQKLKKMFDNTTL</sequence>
<dbReference type="EMBL" id="FRCT01000002">
    <property type="protein sequence ID" value="SHM23382.1"/>
    <property type="molecule type" value="Genomic_DNA"/>
</dbReference>
<evidence type="ECO:0000313" key="9">
    <source>
        <dbReference type="EMBL" id="SHM23382.1"/>
    </source>
</evidence>
<dbReference type="InterPro" id="IPR036388">
    <property type="entry name" value="WH-like_DNA-bd_sf"/>
</dbReference>